<proteinExistence type="predicted"/>
<sequence>MKLKYKSISWKDNEKEDIFETDYVDFEESAKDEFIVLDFFDGSNKHHLEISNDEINIKYGDQIIKMLLHKNFLIKYKTPVGEVDLDWYLKDVNMGTNEITFSYDILVKGQIFTSNIVSIVFRK</sequence>
<dbReference type="EMBL" id="LR214939">
    <property type="protein sequence ID" value="VEU56497.1"/>
    <property type="molecule type" value="Genomic_DNA"/>
</dbReference>
<gene>
    <name evidence="1" type="ORF">NCTC10113_01406</name>
</gene>
<organism evidence="1">
    <name type="scientific">Metamycoplasma salivarium</name>
    <name type="common">Mycoplasma salivarium</name>
    <dbReference type="NCBI Taxonomy" id="2124"/>
    <lineage>
        <taxon>Bacteria</taxon>
        <taxon>Bacillati</taxon>
        <taxon>Mycoplasmatota</taxon>
        <taxon>Mycoplasmoidales</taxon>
        <taxon>Metamycoplasmataceae</taxon>
        <taxon>Metamycoplasma</taxon>
    </lineage>
</organism>
<reference evidence="1" key="1">
    <citation type="submission" date="2019-01" db="EMBL/GenBank/DDBJ databases">
        <authorList>
            <consortium name="Pathogen Informatics"/>
        </authorList>
    </citation>
    <scope>NUCLEOTIDE SEQUENCE [LARGE SCALE GENOMIC DNA]</scope>
    <source>
        <strain evidence="1">NCTC10113</strain>
    </source>
</reference>
<dbReference type="AlphaFoldDB" id="A0A448ZZ30"/>
<accession>A0A448ZZ30</accession>
<geneLocation type="plasmid" evidence="1">
    <name>2</name>
</geneLocation>
<protein>
    <submittedName>
        <fullName evidence="1">Uncharacterized protein</fullName>
    </submittedName>
</protein>
<evidence type="ECO:0000313" key="1">
    <source>
        <dbReference type="EMBL" id="VEU56497.1"/>
    </source>
</evidence>
<dbReference type="RefSeq" id="WP_024544300.1">
    <property type="nucleotide sequence ID" value="NZ_LR214938.2"/>
</dbReference>
<name>A0A448ZZ30_METSV</name>
<keyword evidence="1" id="KW-0614">Plasmid</keyword>